<dbReference type="Proteomes" id="UP001205046">
    <property type="component" value="Unassembled WGS sequence"/>
</dbReference>
<evidence type="ECO:0000256" key="3">
    <source>
        <dbReference type="ARBA" id="ARBA00022801"/>
    </source>
</evidence>
<gene>
    <name evidence="9" type="primary">umuD</name>
    <name evidence="9" type="ORF">M3B43_06780</name>
</gene>
<keyword evidence="3 7" id="KW-0378">Hydrolase</keyword>
<keyword evidence="2" id="KW-0227">DNA damage</keyword>
<protein>
    <submittedName>
        <fullName evidence="9">Translesion error-prone DNA polymerase V autoproteolytic subunit</fullName>
        <ecNumber evidence="9">2.7.7.7</ecNumber>
    </submittedName>
</protein>
<comment type="similarity">
    <text evidence="1 7">Belongs to the peptidase S24 family.</text>
</comment>
<dbReference type="InterPro" id="IPR039418">
    <property type="entry name" value="LexA-like"/>
</dbReference>
<sequence>MLPTTVPAGFPSPALDFVSETINLHEHLVHDPPSTYIARVSGSSMVNAGISDGDHLLIRKGTQPRDGDVVVAVLDGQFTVKRLRLTSTGVLLQAENPEYPDIEVPELSELIIWGVAYMCLHSLR</sequence>
<evidence type="ECO:0000256" key="7">
    <source>
        <dbReference type="RuleBase" id="RU003991"/>
    </source>
</evidence>
<dbReference type="CDD" id="cd06529">
    <property type="entry name" value="S24_LexA-like"/>
    <property type="match status" value="1"/>
</dbReference>
<dbReference type="NCBIfam" id="NF007621">
    <property type="entry name" value="PRK10276.1"/>
    <property type="match status" value="1"/>
</dbReference>
<dbReference type="PANTHER" id="PTHR33516:SF2">
    <property type="entry name" value="LEXA REPRESSOR-RELATED"/>
    <property type="match status" value="1"/>
</dbReference>
<keyword evidence="9" id="KW-0548">Nucleotidyltransferase</keyword>
<keyword evidence="4 7" id="KW-0068">Autocatalytic cleavage</keyword>
<dbReference type="EMBL" id="JALXMO010000014">
    <property type="protein sequence ID" value="MCT1607036.1"/>
    <property type="molecule type" value="Genomic_DNA"/>
</dbReference>
<dbReference type="Pfam" id="PF00717">
    <property type="entry name" value="Peptidase_S24"/>
    <property type="match status" value="1"/>
</dbReference>
<evidence type="ECO:0000256" key="1">
    <source>
        <dbReference type="ARBA" id="ARBA00007484"/>
    </source>
</evidence>
<evidence type="ECO:0000313" key="10">
    <source>
        <dbReference type="Proteomes" id="UP001205046"/>
    </source>
</evidence>
<organism evidence="9 10">
    <name type="scientific">Nesterenkonia massiliensis</name>
    <dbReference type="NCBI Taxonomy" id="1232429"/>
    <lineage>
        <taxon>Bacteria</taxon>
        <taxon>Bacillati</taxon>
        <taxon>Actinomycetota</taxon>
        <taxon>Actinomycetes</taxon>
        <taxon>Micrococcales</taxon>
        <taxon>Micrococcaceae</taxon>
        <taxon>Nesterenkonia</taxon>
    </lineage>
</organism>
<dbReference type="InterPro" id="IPR006197">
    <property type="entry name" value="Peptidase_S24_LexA"/>
</dbReference>
<evidence type="ECO:0000313" key="9">
    <source>
        <dbReference type="EMBL" id="MCT1607036.1"/>
    </source>
</evidence>
<name>A0ABT2HQS7_9MICC</name>
<dbReference type="InterPro" id="IPR036286">
    <property type="entry name" value="LexA/Signal_pep-like_sf"/>
</dbReference>
<dbReference type="GO" id="GO:0003887">
    <property type="term" value="F:DNA-directed DNA polymerase activity"/>
    <property type="evidence" value="ECO:0007669"/>
    <property type="project" value="UniProtKB-EC"/>
</dbReference>
<dbReference type="EC" id="2.7.7.7" evidence="9"/>
<evidence type="ECO:0000256" key="6">
    <source>
        <dbReference type="ARBA" id="ARBA00023236"/>
    </source>
</evidence>
<keyword evidence="6" id="KW-0742">SOS response</keyword>
<dbReference type="PANTHER" id="PTHR33516">
    <property type="entry name" value="LEXA REPRESSOR"/>
    <property type="match status" value="1"/>
</dbReference>
<dbReference type="Gene3D" id="2.10.109.10">
    <property type="entry name" value="Umud Fragment, subunit A"/>
    <property type="match status" value="1"/>
</dbReference>
<dbReference type="PRINTS" id="PR00726">
    <property type="entry name" value="LEXASERPTASE"/>
</dbReference>
<evidence type="ECO:0000256" key="2">
    <source>
        <dbReference type="ARBA" id="ARBA00022763"/>
    </source>
</evidence>
<keyword evidence="5" id="KW-0234">DNA repair</keyword>
<evidence type="ECO:0000256" key="5">
    <source>
        <dbReference type="ARBA" id="ARBA00023204"/>
    </source>
</evidence>
<dbReference type="InterPro" id="IPR050077">
    <property type="entry name" value="LexA_repressor"/>
</dbReference>
<evidence type="ECO:0000256" key="4">
    <source>
        <dbReference type="ARBA" id="ARBA00022813"/>
    </source>
</evidence>
<keyword evidence="10" id="KW-1185">Reference proteome</keyword>
<accession>A0ABT2HQS7</accession>
<feature type="domain" description="Peptidase S24/S26A/S26B/S26C" evidence="8">
    <location>
        <begin position="5"/>
        <end position="116"/>
    </location>
</feature>
<reference evidence="9 10" key="1">
    <citation type="submission" date="2022-04" db="EMBL/GenBank/DDBJ databases">
        <title>Human microbiome associated bacterial genomes.</title>
        <authorList>
            <person name="Sandstrom S."/>
            <person name="Salamzade R."/>
            <person name="Kalan L.R."/>
        </authorList>
    </citation>
    <scope>NUCLEOTIDE SEQUENCE [LARGE SCALE GENOMIC DNA]</scope>
    <source>
        <strain evidence="10">p3-SID767</strain>
    </source>
</reference>
<evidence type="ECO:0000259" key="8">
    <source>
        <dbReference type="Pfam" id="PF00717"/>
    </source>
</evidence>
<dbReference type="SUPFAM" id="SSF51306">
    <property type="entry name" value="LexA/Signal peptidase"/>
    <property type="match status" value="1"/>
</dbReference>
<dbReference type="InterPro" id="IPR015927">
    <property type="entry name" value="Peptidase_S24_S26A/B/C"/>
</dbReference>
<proteinExistence type="inferred from homology"/>
<keyword evidence="9" id="KW-0808">Transferase</keyword>
<comment type="caution">
    <text evidence="9">The sequence shown here is derived from an EMBL/GenBank/DDBJ whole genome shotgun (WGS) entry which is preliminary data.</text>
</comment>